<sequence length="732" mass="82104">MPPSQKALPDASYPHSDDPIGGPSTSSDFLDGFTEHDGIFYDDGGNLVEFAAGETDQFAEGNSPLKSLDEYGIYGAYEDGLAMLRGLAIHEELEEPDNDTGIPEHTYTEDLDSDSDLEDDKTNDHDPRSPWFPYGSKVDWANPQTRRYIETYPVESKNISESFQAAKIRELDHKLCDPMWADGNKHYYIGELAELKGGQLVIPVRWFQLERNGPVHAEGVFVMHDPMPWGDDVSGNRSKQYNEHHNIYFKNSNIGHEKLAQEYFVRFCSTSPHATAGEQFDAMLADSVNSLNFVRMSDSKAIIGAASPGKPRDPTETLRSIQLQITEAALSIQETVTALQRKSGVKDKLAEFWIQQLIEKAHALQREHIQVPVTRDQRLNHIRPKERAALVKEIERSIQTELLQWLYRQPPKSYASLPEHSRHCAHNFALVNHFNSLLTAPALNAHQDSPVKILHTYLLGNDKYDWHLLNSPWMPAQSYLFTVRLQASSIDGLTIPPLRVAYILQYKNGLIGKHFKALQQLAFFHLDDSLCLPLIQELFRAIGELGAILWYHEINDMDTYFIHKSNGNLDGKQGSANTSCHSSSAVDPQQSVLQTTLHIQIPQSGVALGSILKILRSVEDATQNLVILEKFVVSNGRHSHFGMPEVLKSLPLLTLAIQSTKMLPRHLTASVPFITNCRDRHDTLAAALRETQDVKRARDKANREAHKTTHSSKVQPNGSHAAPNQPLSGGQL</sequence>
<evidence type="ECO:0000256" key="1">
    <source>
        <dbReference type="SAM" id="MobiDB-lite"/>
    </source>
</evidence>
<dbReference type="Proteomes" id="UP000054538">
    <property type="component" value="Unassembled WGS sequence"/>
</dbReference>
<keyword evidence="3" id="KW-1185">Reference proteome</keyword>
<feature type="region of interest" description="Disordered" evidence="1">
    <location>
        <begin position="1"/>
        <end position="31"/>
    </location>
</feature>
<evidence type="ECO:0000313" key="2">
    <source>
        <dbReference type="EMBL" id="KIK78004.1"/>
    </source>
</evidence>
<reference evidence="2 3" key="1">
    <citation type="submission" date="2014-04" db="EMBL/GenBank/DDBJ databases">
        <authorList>
            <consortium name="DOE Joint Genome Institute"/>
            <person name="Kuo A."/>
            <person name="Kohler A."/>
            <person name="Jargeat P."/>
            <person name="Nagy L.G."/>
            <person name="Floudas D."/>
            <person name="Copeland A."/>
            <person name="Barry K.W."/>
            <person name="Cichocki N."/>
            <person name="Veneault-Fourrey C."/>
            <person name="LaButti K."/>
            <person name="Lindquist E.A."/>
            <person name="Lipzen A."/>
            <person name="Lundell T."/>
            <person name="Morin E."/>
            <person name="Murat C."/>
            <person name="Sun H."/>
            <person name="Tunlid A."/>
            <person name="Henrissat B."/>
            <person name="Grigoriev I.V."/>
            <person name="Hibbett D.S."/>
            <person name="Martin F."/>
            <person name="Nordberg H.P."/>
            <person name="Cantor M.N."/>
            <person name="Hua S.X."/>
        </authorList>
    </citation>
    <scope>NUCLEOTIDE SEQUENCE [LARGE SCALE GENOMIC DNA]</scope>
    <source>
        <strain evidence="2 3">Ve08.2h10</strain>
    </source>
</reference>
<protein>
    <submittedName>
        <fullName evidence="2">Uncharacterized protein</fullName>
    </submittedName>
</protein>
<feature type="compositionally biased region" description="Basic and acidic residues" evidence="1">
    <location>
        <begin position="690"/>
        <end position="707"/>
    </location>
</feature>
<name>A0A0D0DBK8_9AGAM</name>
<accession>A0A0D0DBK8</accession>
<dbReference type="InParanoid" id="A0A0D0DBK8"/>
<dbReference type="STRING" id="930991.A0A0D0DBK8"/>
<reference evidence="3" key="2">
    <citation type="submission" date="2015-01" db="EMBL/GenBank/DDBJ databases">
        <title>Evolutionary Origins and Diversification of the Mycorrhizal Mutualists.</title>
        <authorList>
            <consortium name="DOE Joint Genome Institute"/>
            <consortium name="Mycorrhizal Genomics Consortium"/>
            <person name="Kohler A."/>
            <person name="Kuo A."/>
            <person name="Nagy L.G."/>
            <person name="Floudas D."/>
            <person name="Copeland A."/>
            <person name="Barry K.W."/>
            <person name="Cichocki N."/>
            <person name="Veneault-Fourrey C."/>
            <person name="LaButti K."/>
            <person name="Lindquist E.A."/>
            <person name="Lipzen A."/>
            <person name="Lundell T."/>
            <person name="Morin E."/>
            <person name="Murat C."/>
            <person name="Riley R."/>
            <person name="Ohm R."/>
            <person name="Sun H."/>
            <person name="Tunlid A."/>
            <person name="Henrissat B."/>
            <person name="Grigoriev I.V."/>
            <person name="Hibbett D.S."/>
            <person name="Martin F."/>
        </authorList>
    </citation>
    <scope>NUCLEOTIDE SEQUENCE [LARGE SCALE GENOMIC DNA]</scope>
    <source>
        <strain evidence="3">Ve08.2h10</strain>
    </source>
</reference>
<organism evidence="2 3">
    <name type="scientific">Paxillus rubicundulus Ve08.2h10</name>
    <dbReference type="NCBI Taxonomy" id="930991"/>
    <lineage>
        <taxon>Eukaryota</taxon>
        <taxon>Fungi</taxon>
        <taxon>Dikarya</taxon>
        <taxon>Basidiomycota</taxon>
        <taxon>Agaricomycotina</taxon>
        <taxon>Agaricomycetes</taxon>
        <taxon>Agaricomycetidae</taxon>
        <taxon>Boletales</taxon>
        <taxon>Paxilineae</taxon>
        <taxon>Paxillaceae</taxon>
        <taxon>Paxillus</taxon>
    </lineage>
</organism>
<feature type="compositionally biased region" description="Acidic residues" evidence="1">
    <location>
        <begin position="109"/>
        <end position="119"/>
    </location>
</feature>
<proteinExistence type="predicted"/>
<feature type="region of interest" description="Disordered" evidence="1">
    <location>
        <begin position="95"/>
        <end position="129"/>
    </location>
</feature>
<dbReference type="OrthoDB" id="2682294at2759"/>
<gene>
    <name evidence="2" type="ORF">PAXRUDRAFT_28705</name>
</gene>
<dbReference type="HOGENOM" id="CLU_378594_0_0_1"/>
<evidence type="ECO:0000313" key="3">
    <source>
        <dbReference type="Proteomes" id="UP000054538"/>
    </source>
</evidence>
<dbReference type="AlphaFoldDB" id="A0A0D0DBK8"/>
<feature type="region of interest" description="Disordered" evidence="1">
    <location>
        <begin position="689"/>
        <end position="732"/>
    </location>
</feature>
<dbReference type="EMBL" id="KN826748">
    <property type="protein sequence ID" value="KIK78004.1"/>
    <property type="molecule type" value="Genomic_DNA"/>
</dbReference>